<dbReference type="PANTHER" id="PTHR43156:SF2">
    <property type="entry name" value="STAGE II SPORULATION PROTEIN E"/>
    <property type="match status" value="1"/>
</dbReference>
<gene>
    <name evidence="5" type="ORF">NC00_02615</name>
</gene>
<dbReference type="CDD" id="cd12913">
    <property type="entry name" value="PDC1_MCP_like"/>
    <property type="match status" value="1"/>
</dbReference>
<dbReference type="PANTHER" id="PTHR43156">
    <property type="entry name" value="STAGE II SPORULATION PROTEIN E-RELATED"/>
    <property type="match status" value="1"/>
</dbReference>
<dbReference type="CDD" id="cd18774">
    <property type="entry name" value="PDC2_HK_sensor"/>
    <property type="match status" value="1"/>
</dbReference>
<evidence type="ECO:0000313" key="5">
    <source>
        <dbReference type="EMBL" id="KGK59243.1"/>
    </source>
</evidence>
<dbReference type="GO" id="GO:0016791">
    <property type="term" value="F:phosphatase activity"/>
    <property type="evidence" value="ECO:0007669"/>
    <property type="project" value="TreeGrafter"/>
</dbReference>
<dbReference type="Pfam" id="PF07228">
    <property type="entry name" value="SpoIIE"/>
    <property type="match status" value="1"/>
</dbReference>
<proteinExistence type="predicted"/>
<feature type="domain" description="HAMP" evidence="3">
    <location>
        <begin position="376"/>
        <end position="429"/>
    </location>
</feature>
<accession>A0AB34PEJ7</accession>
<dbReference type="FunFam" id="3.60.40.10:FF:000125">
    <property type="entry name" value="IcfG protein"/>
    <property type="match status" value="1"/>
</dbReference>
<dbReference type="Gene3D" id="6.10.340.10">
    <property type="match status" value="1"/>
</dbReference>
<dbReference type="Gene3D" id="3.30.450.20">
    <property type="entry name" value="PAS domain"/>
    <property type="match status" value="1"/>
</dbReference>
<evidence type="ECO:0000259" key="4">
    <source>
        <dbReference type="PROSITE" id="PS51746"/>
    </source>
</evidence>
<dbReference type="GO" id="GO:0007165">
    <property type="term" value="P:signal transduction"/>
    <property type="evidence" value="ECO:0007669"/>
    <property type="project" value="InterPro"/>
</dbReference>
<evidence type="ECO:0000259" key="3">
    <source>
        <dbReference type="PROSITE" id="PS50885"/>
    </source>
</evidence>
<comment type="caution">
    <text evidence="5">The sequence shown here is derived from an EMBL/GenBank/DDBJ whole genome shotgun (WGS) entry which is preliminary data.</text>
</comment>
<dbReference type="CDD" id="cd06225">
    <property type="entry name" value="HAMP"/>
    <property type="match status" value="1"/>
</dbReference>
<dbReference type="SUPFAM" id="SSF158472">
    <property type="entry name" value="HAMP domain-like"/>
    <property type="match status" value="1"/>
</dbReference>
<dbReference type="InterPro" id="IPR003660">
    <property type="entry name" value="HAMP_dom"/>
</dbReference>
<dbReference type="SMART" id="SM00304">
    <property type="entry name" value="HAMP"/>
    <property type="match status" value="1"/>
</dbReference>
<dbReference type="InterPro" id="IPR052016">
    <property type="entry name" value="Bact_Sigma-Reg"/>
</dbReference>
<dbReference type="EMBL" id="JRQI01000007">
    <property type="protein sequence ID" value="KGK59243.1"/>
    <property type="molecule type" value="Genomic_DNA"/>
</dbReference>
<dbReference type="AlphaFoldDB" id="A0AB34PEJ7"/>
<name>A0AB34PEJ7_9XANT</name>
<evidence type="ECO:0000256" key="2">
    <source>
        <dbReference type="SAM" id="Phobius"/>
    </source>
</evidence>
<dbReference type="Pfam" id="PF22673">
    <property type="entry name" value="MCP-like_PDC_1"/>
    <property type="match status" value="1"/>
</dbReference>
<feature type="domain" description="PPM-type phosphatase" evidence="4">
    <location>
        <begin position="465"/>
        <end position="681"/>
    </location>
</feature>
<dbReference type="PROSITE" id="PS51746">
    <property type="entry name" value="PPM_2"/>
    <property type="match status" value="1"/>
</dbReference>
<keyword evidence="1" id="KW-0378">Hydrolase</keyword>
<dbReference type="Proteomes" id="UP000029879">
    <property type="component" value="Unassembled WGS sequence"/>
</dbReference>
<feature type="transmembrane region" description="Helical" evidence="2">
    <location>
        <begin position="56"/>
        <end position="79"/>
    </location>
</feature>
<organism evidence="5 6">
    <name type="scientific">Xanthomonas cannabis pv. phaseoli</name>
    <dbReference type="NCBI Taxonomy" id="1885902"/>
    <lineage>
        <taxon>Bacteria</taxon>
        <taxon>Pseudomonadati</taxon>
        <taxon>Pseudomonadota</taxon>
        <taxon>Gammaproteobacteria</taxon>
        <taxon>Lysobacterales</taxon>
        <taxon>Lysobacteraceae</taxon>
        <taxon>Xanthomonas</taxon>
    </lineage>
</organism>
<dbReference type="Gene3D" id="3.60.40.10">
    <property type="entry name" value="PPM-type phosphatase domain"/>
    <property type="match status" value="1"/>
</dbReference>
<dbReference type="InterPro" id="IPR001932">
    <property type="entry name" value="PPM-type_phosphatase-like_dom"/>
</dbReference>
<dbReference type="PROSITE" id="PS50885">
    <property type="entry name" value="HAMP"/>
    <property type="match status" value="1"/>
</dbReference>
<evidence type="ECO:0000256" key="1">
    <source>
        <dbReference type="ARBA" id="ARBA00022801"/>
    </source>
</evidence>
<evidence type="ECO:0000313" key="6">
    <source>
        <dbReference type="Proteomes" id="UP000029879"/>
    </source>
</evidence>
<protein>
    <submittedName>
        <fullName evidence="5">IcfG protein</fullName>
    </submittedName>
</protein>
<dbReference type="SUPFAM" id="SSF81606">
    <property type="entry name" value="PP2C-like"/>
    <property type="match status" value="1"/>
</dbReference>
<dbReference type="GO" id="GO:0016020">
    <property type="term" value="C:membrane"/>
    <property type="evidence" value="ECO:0007669"/>
    <property type="project" value="InterPro"/>
</dbReference>
<feature type="transmembrane region" description="Helical" evidence="2">
    <location>
        <begin position="349"/>
        <end position="370"/>
    </location>
</feature>
<reference evidence="5 6" key="1">
    <citation type="submission" date="2014-10" db="EMBL/GenBank/DDBJ databases">
        <title>Genome sequence of a Xanthomonas strain that is pathogenic on beans.</title>
        <authorList>
            <person name="Aritua V."/>
            <person name="Sapp M."/>
            <person name="Harrison J."/>
            <person name="Smith J."/>
            <person name="Studholme D."/>
        </authorList>
    </citation>
    <scope>NUCLEOTIDE SEQUENCE [LARGE SCALE GENOMIC DNA]</scope>
    <source>
        <strain evidence="5 6">Nyagatare</strain>
    </source>
</reference>
<dbReference type="Pfam" id="PF00672">
    <property type="entry name" value="HAMP"/>
    <property type="match status" value="1"/>
</dbReference>
<keyword evidence="2" id="KW-0472">Membrane</keyword>
<sequence length="703" mass="77043">MRMRPLAALVDGCKAAMIGRSRRQGARFIATVARPPARPSLVTPRVHWRNSLRMRVMLAATAVLLVLLVVLGTVFYVGARTELVEAARTEVDGLTEQTARSLAAMLDSVQVSGRTLAASSSAVGLQPFNLRALLVATLSGDPDIGAARLIIEPRTQKAGDTGFVWYVRRDGTQLVEKSALELGYDYRTMPWYVRTQREGRAWWSEPYLNSNGGNALYTSYNLPLRRPGDAPDAAPVGMVSVDLPLQHLREIIDQLPRDIGIQPMLLSPEGMLVFSPDPALNLHHSLDSYVARSRPDLRPLQRALAAGQPISFAHTAPDGERFLTHSAAVGRSGWTFVLSASERYVLSGLNWLVAWVAMAALLGAGVWWWLMGRITRKLTRPIEELTDTAEHFRRGEFEYPLRHIERDDEVGVMARAFDTARDAIRHHIGEIGEMTAARERMHSELQIAREIQQAMLPSGRTFDRASSHLETCAWLEPAKAVGGDFYHFFETEPGLLWFVVGDVSDKGVPAALFMARAVSVLEIAARRYTRPDGILIAASTRLAENNDTCMFATVLCGLINVVSGDYWLASAGHEPPLLIDIDGKARVLPLETGAPLGIEPQVSFPVLHGRMTAGQTLLGYTDGVTEAMDEHGASYGLERLLATLHPRRSAAAQCKAVVANIARFTGQADPYDDITLLAIRLRQEHAGRVAETGRGVPGEVTAP</sequence>
<dbReference type="InterPro" id="IPR036457">
    <property type="entry name" value="PPM-type-like_dom_sf"/>
</dbReference>
<dbReference type="SMART" id="SM00331">
    <property type="entry name" value="PP2C_SIG"/>
    <property type="match status" value="1"/>
</dbReference>
<keyword evidence="2" id="KW-0812">Transmembrane</keyword>
<keyword evidence="2" id="KW-1133">Transmembrane helix</keyword>